<dbReference type="GO" id="GO:0009311">
    <property type="term" value="P:oligosaccharide metabolic process"/>
    <property type="evidence" value="ECO:0007669"/>
    <property type="project" value="InterPro"/>
</dbReference>
<keyword evidence="2" id="KW-0378">Hydrolase</keyword>
<evidence type="ECO:0000313" key="6">
    <source>
        <dbReference type="Proteomes" id="UP001155280"/>
    </source>
</evidence>
<evidence type="ECO:0000259" key="4">
    <source>
        <dbReference type="Pfam" id="PF22422"/>
    </source>
</evidence>
<comment type="similarity">
    <text evidence="1">Belongs to the glycosyl hydrolase 63 family.</text>
</comment>
<dbReference type="InterPro" id="IPR008928">
    <property type="entry name" value="6-hairpin_glycosidase_sf"/>
</dbReference>
<feature type="domain" description="Mannosylglycerate hydrolase MGH1-like glycoside hydrolase" evidence="4">
    <location>
        <begin position="39"/>
        <end position="408"/>
    </location>
</feature>
<reference evidence="5" key="1">
    <citation type="submission" date="2022-07" db="EMBL/GenBank/DDBJ databases">
        <title>Gramela sediminis sp. nov., isolated from deep-sea sediment of the Indian Ocean.</title>
        <authorList>
            <person name="Shi H."/>
        </authorList>
    </citation>
    <scope>NUCLEOTIDE SEQUENCE</scope>
    <source>
        <strain evidence="5">GC03-9</strain>
    </source>
</reference>
<dbReference type="AlphaFoldDB" id="A0A9X2R9X0"/>
<name>A0A9X2R9X0_9FLAO</name>
<comment type="caution">
    <text evidence="5">The sequence shown here is derived from an EMBL/GenBank/DDBJ whole genome shotgun (WGS) entry which is preliminary data.</text>
</comment>
<dbReference type="PANTHER" id="PTHR10412:SF11">
    <property type="entry name" value="MANNOSYL-OLIGOSACCHARIDE GLUCOSIDASE"/>
    <property type="match status" value="1"/>
</dbReference>
<proteinExistence type="inferred from homology"/>
<protein>
    <submittedName>
        <fullName evidence="5">Trehalase-like protein</fullName>
    </submittedName>
</protein>
<dbReference type="InterPro" id="IPR012341">
    <property type="entry name" value="6hp_glycosidase-like_sf"/>
</dbReference>
<dbReference type="PANTHER" id="PTHR10412">
    <property type="entry name" value="MANNOSYL-OLIGOSACCHARIDE GLUCOSIDASE"/>
    <property type="match status" value="1"/>
</dbReference>
<sequence>MSDEELLKKVREIIYENMEMAEEDDSPRYHYTRPAPDRYPYQFFWDTCFHVFILVAIDEVEMAKKHIHSLLRLQEEDGFIGHMIYWDRLKPGRWADIFQSKLSYKNFFKSHMSSLIQPPLIAQAVSRIVNASGDLEFLEQVLPKLKRYYNWLAENRDFEGDHLLSIISPFESGMDWKPTFDVPLNFKGKANNLLYMKVIWVDFRNFLNNYNLKKIYKKNYFLVKEVGLNTIYAQNLESLGELCEKVDDRDAQVYYKRAKKVSDSIVDILYDKEDKAFYDVYGKENKKIKILTPTIFYPVVLSGISEEIKKQVIDKHLVQADEFNSSYPLPSVALNSSAFNPKESIYIWRGPTWIVHNWFLHQYLKNNGYEELAGKLTSSIKELIEKSGFREYYNPLTGEGYGAQDFTWAGLVIDMMNNEERSNSNLN</sequence>
<dbReference type="Proteomes" id="UP001155280">
    <property type="component" value="Unassembled WGS sequence"/>
</dbReference>
<dbReference type="EMBL" id="JANCNS010000002">
    <property type="protein sequence ID" value="MCP9200244.1"/>
    <property type="molecule type" value="Genomic_DNA"/>
</dbReference>
<dbReference type="RefSeq" id="WP_241552033.1">
    <property type="nucleotide sequence ID" value="NZ_JANCNS010000002.1"/>
</dbReference>
<dbReference type="SUPFAM" id="SSF48208">
    <property type="entry name" value="Six-hairpin glycosidases"/>
    <property type="match status" value="1"/>
</dbReference>
<keyword evidence="6" id="KW-1185">Reference proteome</keyword>
<dbReference type="Gene3D" id="1.50.10.10">
    <property type="match status" value="1"/>
</dbReference>
<evidence type="ECO:0000313" key="5">
    <source>
        <dbReference type="EMBL" id="MCP9200244.1"/>
    </source>
</evidence>
<dbReference type="GO" id="GO:0006487">
    <property type="term" value="P:protein N-linked glycosylation"/>
    <property type="evidence" value="ECO:0007669"/>
    <property type="project" value="TreeGrafter"/>
</dbReference>
<organism evidence="5 6">
    <name type="scientific">Christiangramia oceanisediminis</name>
    <dbReference type="NCBI Taxonomy" id="2920386"/>
    <lineage>
        <taxon>Bacteria</taxon>
        <taxon>Pseudomonadati</taxon>
        <taxon>Bacteroidota</taxon>
        <taxon>Flavobacteriia</taxon>
        <taxon>Flavobacteriales</taxon>
        <taxon>Flavobacteriaceae</taxon>
        <taxon>Christiangramia</taxon>
    </lineage>
</organism>
<evidence type="ECO:0000256" key="1">
    <source>
        <dbReference type="ARBA" id="ARBA00010833"/>
    </source>
</evidence>
<keyword evidence="3" id="KW-0326">Glycosidase</keyword>
<evidence type="ECO:0000256" key="2">
    <source>
        <dbReference type="ARBA" id="ARBA00022801"/>
    </source>
</evidence>
<gene>
    <name evidence="5" type="ORF">MKO06_10010</name>
</gene>
<dbReference type="InterPro" id="IPR004888">
    <property type="entry name" value="Glycoside_hydrolase_63"/>
</dbReference>
<dbReference type="Pfam" id="PF22422">
    <property type="entry name" value="MGH1-like_GH"/>
    <property type="match status" value="1"/>
</dbReference>
<accession>A0A9X2R9X0</accession>
<evidence type="ECO:0000256" key="3">
    <source>
        <dbReference type="ARBA" id="ARBA00023295"/>
    </source>
</evidence>
<dbReference type="GO" id="GO:0004573">
    <property type="term" value="F:Glc3Man9GlcNAc2 oligosaccharide glucosidase activity"/>
    <property type="evidence" value="ECO:0007669"/>
    <property type="project" value="InterPro"/>
</dbReference>
<dbReference type="InterPro" id="IPR054491">
    <property type="entry name" value="MGH1-like_GH"/>
</dbReference>